<gene>
    <name evidence="1" type="ORF">HLY00_4288</name>
</gene>
<reference evidence="1 2" key="1">
    <citation type="submission" date="2020-05" db="EMBL/GenBank/DDBJ databases">
        <title>Draft genome sequence of Mycobacterium hippocampi DL, isolated from European seabass, Dicentrarchus labrax, reared in fish farms.</title>
        <authorList>
            <person name="Stathopoulou P."/>
            <person name="Asimakis E."/>
            <person name="Tzokas K."/>
            <person name="Batargias C."/>
            <person name="Tsiamis G."/>
        </authorList>
    </citation>
    <scope>NUCLEOTIDE SEQUENCE [LARGE SCALE GENOMIC DNA]</scope>
    <source>
        <strain evidence="1 2">DL</strain>
    </source>
</reference>
<comment type="caution">
    <text evidence="1">The sequence shown here is derived from an EMBL/GenBank/DDBJ whole genome shotgun (WGS) entry which is preliminary data.</text>
</comment>
<dbReference type="AlphaFoldDB" id="A0A850PX43"/>
<name>A0A850PX43_9MYCO</name>
<evidence type="ECO:0000313" key="2">
    <source>
        <dbReference type="Proteomes" id="UP000570517"/>
    </source>
</evidence>
<accession>A0A850PX43</accession>
<protein>
    <submittedName>
        <fullName evidence="1">Uncharacterized protein</fullName>
    </submittedName>
</protein>
<dbReference type="RefSeq" id="WP_178360830.1">
    <property type="nucleotide sequence ID" value="NZ_JABFYL010000045.1"/>
</dbReference>
<sequence length="61" mass="6468">MIRKLTQGIKAALRRRAGRVISKAGLAGDDVPMSVMLAADAGHDIDFEPEPLGLAARTPKL</sequence>
<dbReference type="Proteomes" id="UP000570517">
    <property type="component" value="Unassembled WGS sequence"/>
</dbReference>
<keyword evidence="2" id="KW-1185">Reference proteome</keyword>
<proteinExistence type="predicted"/>
<dbReference type="EMBL" id="JABFYL010000045">
    <property type="protein sequence ID" value="NVN52580.1"/>
    <property type="molecule type" value="Genomic_DNA"/>
</dbReference>
<organism evidence="1 2">
    <name type="scientific">Mycolicibacterium hippocampi</name>
    <dbReference type="NCBI Taxonomy" id="659824"/>
    <lineage>
        <taxon>Bacteria</taxon>
        <taxon>Bacillati</taxon>
        <taxon>Actinomycetota</taxon>
        <taxon>Actinomycetes</taxon>
        <taxon>Mycobacteriales</taxon>
        <taxon>Mycobacteriaceae</taxon>
        <taxon>Mycolicibacterium</taxon>
    </lineage>
</organism>
<evidence type="ECO:0000313" key="1">
    <source>
        <dbReference type="EMBL" id="NVN52580.1"/>
    </source>
</evidence>